<dbReference type="EMBL" id="JAFDVH010000014">
    <property type="protein sequence ID" value="KAG7464532.1"/>
    <property type="molecule type" value="Genomic_DNA"/>
</dbReference>
<dbReference type="InterPro" id="IPR001763">
    <property type="entry name" value="Rhodanese-like_dom"/>
</dbReference>
<gene>
    <name evidence="2" type="ORF">MATL_G00166670</name>
</gene>
<protein>
    <recommendedName>
        <fullName evidence="1">Rhodanese domain-containing protein</fullName>
    </recommendedName>
</protein>
<feature type="domain" description="Rhodanese" evidence="1">
    <location>
        <begin position="19"/>
        <end position="117"/>
    </location>
</feature>
<dbReference type="PANTHER" id="PTHR44086:SF3">
    <property type="entry name" value="THIOSULFATE SULFURTRANSFERASE_RHODANESE-LIKE DOMAIN-CONTAINING PROTEIN 1 ISOFORM X2"/>
    <property type="match status" value="1"/>
</dbReference>
<dbReference type="PANTHER" id="PTHR44086">
    <property type="entry name" value="THIOSULFATE SULFURTRANSFERASE RDL2, MITOCHONDRIAL-RELATED"/>
    <property type="match status" value="1"/>
</dbReference>
<dbReference type="OrthoDB" id="566238at2759"/>
<dbReference type="InterPro" id="IPR036873">
    <property type="entry name" value="Rhodanese-like_dom_sf"/>
</dbReference>
<accession>A0A9D3PQE8</accession>
<dbReference type="AlphaFoldDB" id="A0A9D3PQE8"/>
<evidence type="ECO:0000313" key="2">
    <source>
        <dbReference type="EMBL" id="KAG7464532.1"/>
    </source>
</evidence>
<name>A0A9D3PQE8_MEGAT</name>
<dbReference type="Pfam" id="PF00581">
    <property type="entry name" value="Rhodanese"/>
    <property type="match status" value="1"/>
</dbReference>
<evidence type="ECO:0000313" key="3">
    <source>
        <dbReference type="Proteomes" id="UP001046870"/>
    </source>
</evidence>
<comment type="caution">
    <text evidence="2">The sequence shown here is derived from an EMBL/GenBank/DDBJ whole genome shotgun (WGS) entry which is preliminary data.</text>
</comment>
<dbReference type="Gene3D" id="3.40.250.10">
    <property type="entry name" value="Rhodanese-like domain"/>
    <property type="match status" value="1"/>
</dbReference>
<evidence type="ECO:0000259" key="1">
    <source>
        <dbReference type="PROSITE" id="PS50206"/>
    </source>
</evidence>
<sequence>MSKADKVITYNELKALLEKSSNLLVIDVRTKGEVDQGKIPGSIHMPVDTVESDLTLDPAAFEAKFGVPKPPLDSPELVFHCQMGRRGEMATEKARSLGFQKARNFAGGYKEWSEKEGK</sequence>
<keyword evidence="3" id="KW-1185">Reference proteome</keyword>
<organism evidence="2 3">
    <name type="scientific">Megalops atlanticus</name>
    <name type="common">Tarpon</name>
    <name type="synonym">Clupea gigantea</name>
    <dbReference type="NCBI Taxonomy" id="7932"/>
    <lineage>
        <taxon>Eukaryota</taxon>
        <taxon>Metazoa</taxon>
        <taxon>Chordata</taxon>
        <taxon>Craniata</taxon>
        <taxon>Vertebrata</taxon>
        <taxon>Euteleostomi</taxon>
        <taxon>Actinopterygii</taxon>
        <taxon>Neopterygii</taxon>
        <taxon>Teleostei</taxon>
        <taxon>Elopiformes</taxon>
        <taxon>Megalopidae</taxon>
        <taxon>Megalops</taxon>
    </lineage>
</organism>
<proteinExistence type="predicted"/>
<dbReference type="Proteomes" id="UP001046870">
    <property type="component" value="Chromosome 14"/>
</dbReference>
<reference evidence="2" key="1">
    <citation type="submission" date="2021-01" db="EMBL/GenBank/DDBJ databases">
        <authorList>
            <person name="Zahm M."/>
            <person name="Roques C."/>
            <person name="Cabau C."/>
            <person name="Klopp C."/>
            <person name="Donnadieu C."/>
            <person name="Jouanno E."/>
            <person name="Lampietro C."/>
            <person name="Louis A."/>
            <person name="Herpin A."/>
            <person name="Echchiki A."/>
            <person name="Berthelot C."/>
            <person name="Parey E."/>
            <person name="Roest-Crollius H."/>
            <person name="Braasch I."/>
            <person name="Postlethwait J."/>
            <person name="Bobe J."/>
            <person name="Montfort J."/>
            <person name="Bouchez O."/>
            <person name="Begum T."/>
            <person name="Mejri S."/>
            <person name="Adams A."/>
            <person name="Chen W.-J."/>
            <person name="Guiguen Y."/>
        </authorList>
    </citation>
    <scope>NUCLEOTIDE SEQUENCE</scope>
    <source>
        <strain evidence="2">YG-15Mar2019-1</strain>
        <tissue evidence="2">Brain</tissue>
    </source>
</reference>
<dbReference type="PROSITE" id="PS50206">
    <property type="entry name" value="RHODANESE_3"/>
    <property type="match status" value="1"/>
</dbReference>
<dbReference type="SUPFAM" id="SSF52821">
    <property type="entry name" value="Rhodanese/Cell cycle control phosphatase"/>
    <property type="match status" value="1"/>
</dbReference>
<dbReference type="SMART" id="SM00450">
    <property type="entry name" value="RHOD"/>
    <property type="match status" value="1"/>
</dbReference>